<dbReference type="Pfam" id="PF17152">
    <property type="entry name" value="CHASE8"/>
    <property type="match status" value="1"/>
</dbReference>
<gene>
    <name evidence="1" type="ORF">G0027_11615</name>
</gene>
<dbReference type="SUPFAM" id="SSF55073">
    <property type="entry name" value="Nucleotide cyclase"/>
    <property type="match status" value="1"/>
</dbReference>
<name>A0A7S7AF39_9GAMM</name>
<protein>
    <submittedName>
        <fullName evidence="1">Diguanylate cyclase</fullName>
    </submittedName>
</protein>
<dbReference type="NCBIfam" id="TIGR00254">
    <property type="entry name" value="GGDEF"/>
    <property type="match status" value="1"/>
</dbReference>
<evidence type="ECO:0000313" key="1">
    <source>
        <dbReference type="EMBL" id="QOW43431.1"/>
    </source>
</evidence>
<dbReference type="Gene3D" id="3.30.70.270">
    <property type="match status" value="1"/>
</dbReference>
<dbReference type="CDD" id="cd01949">
    <property type="entry name" value="GGDEF"/>
    <property type="match status" value="1"/>
</dbReference>
<sequence length="362" mass="41481">MSILSGSLAERIQPAVVFHDTYTIQKILTEYAEQYPIHSIQVIATNGEVLSTIHHHQNALPFIQYLLDWLYFREPVTVEIQHQQQNFGQLVVYGNASTHVSFFYTILLALTISFILLLASLFWSANAVYRHLMKAVNPLVQTTQTISTNKNYQLRLPSSEISEFQEINRVVNELLDKIEASTRALQHENHQLSHQARHDGLTQLPNREYFHQMLAQSFAQGTQDSIALLFIDNDNFKEINDRHGHAAGDAVLLEMAKRLRQALNQHDFMSRLGGDEFAIIVKNIEDHHDLIRISENLLHCCRQPLIFNHHPIYFSFSIGIALAQSASSPEMLINNADMAMYKAKQLAQHWYIFAEHGRMAKG</sequence>
<dbReference type="SMART" id="SM00304">
    <property type="entry name" value="HAMP"/>
    <property type="match status" value="1"/>
</dbReference>
<dbReference type="PROSITE" id="PS50885">
    <property type="entry name" value="HAMP"/>
    <property type="match status" value="1"/>
</dbReference>
<dbReference type="PROSITE" id="PS50887">
    <property type="entry name" value="GGDEF"/>
    <property type="match status" value="1"/>
</dbReference>
<dbReference type="AlphaFoldDB" id="A0A7S7AF39"/>
<dbReference type="InterPro" id="IPR033417">
    <property type="entry name" value="CHASE8"/>
</dbReference>
<dbReference type="InterPro" id="IPR043128">
    <property type="entry name" value="Rev_trsase/Diguanyl_cyclase"/>
</dbReference>
<evidence type="ECO:0000313" key="2">
    <source>
        <dbReference type="Proteomes" id="UP000593812"/>
    </source>
</evidence>
<dbReference type="InterPro" id="IPR003660">
    <property type="entry name" value="HAMP_dom"/>
</dbReference>
<accession>A0A7S7AF39</accession>
<dbReference type="InterPro" id="IPR052163">
    <property type="entry name" value="DGC-Regulatory_Protein"/>
</dbReference>
<dbReference type="Proteomes" id="UP000593812">
    <property type="component" value="Chromosome"/>
</dbReference>
<proteinExistence type="predicted"/>
<dbReference type="EMBL" id="CP048654">
    <property type="protein sequence ID" value="QOW43431.1"/>
    <property type="molecule type" value="Genomic_DNA"/>
</dbReference>
<dbReference type="InterPro" id="IPR029787">
    <property type="entry name" value="Nucleotide_cyclase"/>
</dbReference>
<dbReference type="GO" id="GO:0016020">
    <property type="term" value="C:membrane"/>
    <property type="evidence" value="ECO:0007669"/>
    <property type="project" value="InterPro"/>
</dbReference>
<reference evidence="1 2" key="1">
    <citation type="submission" date="2020-02" db="EMBL/GenBank/DDBJ databases">
        <title>Tigecycline-resistant Acinetobacter species from pigs and migratory birds.</title>
        <authorList>
            <person name="Chen C."/>
            <person name="Sun J."/>
            <person name="Liao X.-P."/>
            <person name="Liu Y.-H."/>
        </authorList>
    </citation>
    <scope>NUCLEOTIDE SEQUENCE [LARGE SCALE GENOMIC DNA]</scope>
    <source>
        <strain evidence="1 2">C15_T</strain>
    </source>
</reference>
<dbReference type="Pfam" id="PF00990">
    <property type="entry name" value="GGDEF"/>
    <property type="match status" value="1"/>
</dbReference>
<dbReference type="PANTHER" id="PTHR46663:SF2">
    <property type="entry name" value="GGDEF DOMAIN-CONTAINING PROTEIN"/>
    <property type="match status" value="1"/>
</dbReference>
<dbReference type="GO" id="GO:0007165">
    <property type="term" value="P:signal transduction"/>
    <property type="evidence" value="ECO:0007669"/>
    <property type="project" value="InterPro"/>
</dbReference>
<dbReference type="Gene3D" id="6.10.340.10">
    <property type="match status" value="1"/>
</dbReference>
<dbReference type="PANTHER" id="PTHR46663">
    <property type="entry name" value="DIGUANYLATE CYCLASE DGCT-RELATED"/>
    <property type="match status" value="1"/>
</dbReference>
<dbReference type="InterPro" id="IPR000160">
    <property type="entry name" value="GGDEF_dom"/>
</dbReference>
<dbReference type="RefSeq" id="WP_127800466.1">
    <property type="nucleotide sequence ID" value="NZ_CP044450.1"/>
</dbReference>
<dbReference type="SMART" id="SM00267">
    <property type="entry name" value="GGDEF"/>
    <property type="match status" value="1"/>
</dbReference>
<organism evidence="1 2">
    <name type="scientific">Acinetobacter indicus</name>
    <dbReference type="NCBI Taxonomy" id="756892"/>
    <lineage>
        <taxon>Bacteria</taxon>
        <taxon>Pseudomonadati</taxon>
        <taxon>Pseudomonadota</taxon>
        <taxon>Gammaproteobacteria</taxon>
        <taxon>Moraxellales</taxon>
        <taxon>Moraxellaceae</taxon>
        <taxon>Acinetobacter</taxon>
    </lineage>
</organism>